<dbReference type="EMBL" id="JAFNEN010000015">
    <property type="protein sequence ID" value="KAG8200429.1"/>
    <property type="molecule type" value="Genomic_DNA"/>
</dbReference>
<dbReference type="Pfam" id="PF00784">
    <property type="entry name" value="MyTH4"/>
    <property type="match status" value="1"/>
</dbReference>
<dbReference type="PANTHER" id="PTHR45876:SF8">
    <property type="entry name" value="FI04035P"/>
    <property type="match status" value="1"/>
</dbReference>
<name>A0AAV6VUM2_9ARAC</name>
<protein>
    <recommendedName>
        <fullName evidence="6">Rho GTPase-activating protein 39</fullName>
    </recommendedName>
</protein>
<feature type="region of interest" description="Disordered" evidence="1">
    <location>
        <begin position="57"/>
        <end position="80"/>
    </location>
</feature>
<feature type="domain" description="MyTH4" evidence="3">
    <location>
        <begin position="393"/>
        <end position="552"/>
    </location>
</feature>
<dbReference type="GO" id="GO:0005737">
    <property type="term" value="C:cytoplasm"/>
    <property type="evidence" value="ECO:0007669"/>
    <property type="project" value="TreeGrafter"/>
</dbReference>
<accession>A0AAV6VUM2</accession>
<organism evidence="4 5">
    <name type="scientific">Oedothorax gibbosus</name>
    <dbReference type="NCBI Taxonomy" id="931172"/>
    <lineage>
        <taxon>Eukaryota</taxon>
        <taxon>Metazoa</taxon>
        <taxon>Ecdysozoa</taxon>
        <taxon>Arthropoda</taxon>
        <taxon>Chelicerata</taxon>
        <taxon>Arachnida</taxon>
        <taxon>Araneae</taxon>
        <taxon>Araneomorphae</taxon>
        <taxon>Entelegynae</taxon>
        <taxon>Araneoidea</taxon>
        <taxon>Linyphiidae</taxon>
        <taxon>Erigoninae</taxon>
        <taxon>Oedothorax</taxon>
    </lineage>
</organism>
<reference evidence="4 5" key="1">
    <citation type="journal article" date="2022" name="Nat. Ecol. Evol.">
        <title>A masculinizing supergene underlies an exaggerated male reproductive morph in a spider.</title>
        <authorList>
            <person name="Hendrickx F."/>
            <person name="De Corte Z."/>
            <person name="Sonet G."/>
            <person name="Van Belleghem S.M."/>
            <person name="Kostlbacher S."/>
            <person name="Vangestel C."/>
        </authorList>
    </citation>
    <scope>NUCLEOTIDE SEQUENCE [LARGE SCALE GENOMIC DNA]</scope>
    <source>
        <strain evidence="4">W744_W776</strain>
    </source>
</reference>
<dbReference type="Gene3D" id="1.10.555.10">
    <property type="entry name" value="Rho GTPase activation protein"/>
    <property type="match status" value="1"/>
</dbReference>
<dbReference type="SMART" id="SM00324">
    <property type="entry name" value="RhoGAP"/>
    <property type="match status" value="1"/>
</dbReference>
<keyword evidence="5" id="KW-1185">Reference proteome</keyword>
<evidence type="ECO:0000259" key="3">
    <source>
        <dbReference type="PROSITE" id="PS51016"/>
    </source>
</evidence>
<dbReference type="Pfam" id="PF00620">
    <property type="entry name" value="RhoGAP"/>
    <property type="match status" value="1"/>
</dbReference>
<dbReference type="InterPro" id="IPR038185">
    <property type="entry name" value="MyTH4_dom_sf"/>
</dbReference>
<evidence type="ECO:0000256" key="1">
    <source>
        <dbReference type="SAM" id="MobiDB-lite"/>
    </source>
</evidence>
<dbReference type="GO" id="GO:0005856">
    <property type="term" value="C:cytoskeleton"/>
    <property type="evidence" value="ECO:0007669"/>
    <property type="project" value="InterPro"/>
</dbReference>
<evidence type="ECO:0000313" key="4">
    <source>
        <dbReference type="EMBL" id="KAG8200429.1"/>
    </source>
</evidence>
<dbReference type="SUPFAM" id="SSF48350">
    <property type="entry name" value="GTPase activation domain, GAP"/>
    <property type="match status" value="1"/>
</dbReference>
<evidence type="ECO:0008006" key="6">
    <source>
        <dbReference type="Google" id="ProtNLM"/>
    </source>
</evidence>
<comment type="caution">
    <text evidence="4">The sequence shown here is derived from an EMBL/GenBank/DDBJ whole genome shotgun (WGS) entry which is preliminary data.</text>
</comment>
<dbReference type="Proteomes" id="UP000827092">
    <property type="component" value="Unassembled WGS sequence"/>
</dbReference>
<proteinExistence type="predicted"/>
<dbReference type="Gene3D" id="1.25.40.530">
    <property type="entry name" value="MyTH4 domain"/>
    <property type="match status" value="1"/>
</dbReference>
<dbReference type="InterPro" id="IPR000198">
    <property type="entry name" value="RhoGAP_dom"/>
</dbReference>
<dbReference type="InterPro" id="IPR008936">
    <property type="entry name" value="Rho_GTPase_activation_prot"/>
</dbReference>
<dbReference type="PROSITE" id="PS51016">
    <property type="entry name" value="MYTH4"/>
    <property type="match status" value="1"/>
</dbReference>
<dbReference type="SMART" id="SM00139">
    <property type="entry name" value="MyTH4"/>
    <property type="match status" value="1"/>
</dbReference>
<evidence type="ECO:0000313" key="5">
    <source>
        <dbReference type="Proteomes" id="UP000827092"/>
    </source>
</evidence>
<dbReference type="PANTHER" id="PTHR45876">
    <property type="entry name" value="FI04035P"/>
    <property type="match status" value="1"/>
</dbReference>
<dbReference type="GO" id="GO:0007165">
    <property type="term" value="P:signal transduction"/>
    <property type="evidence" value="ECO:0007669"/>
    <property type="project" value="InterPro"/>
</dbReference>
<evidence type="ECO:0000259" key="2">
    <source>
        <dbReference type="PROSITE" id="PS50238"/>
    </source>
</evidence>
<feature type="domain" description="Rho-GAP" evidence="2">
    <location>
        <begin position="563"/>
        <end position="750"/>
    </location>
</feature>
<gene>
    <name evidence="4" type="ORF">JTE90_000512</name>
</gene>
<dbReference type="GO" id="GO:0005096">
    <property type="term" value="F:GTPase activator activity"/>
    <property type="evidence" value="ECO:0007669"/>
    <property type="project" value="TreeGrafter"/>
</dbReference>
<sequence>MQRSTPQHYRTKNSLSFGLDQIQHVSSSYVLENNTAYPPEAVGTPLASRRQWLVNGSKKVDDRKAESNLSSPQNPLRPLENLQSFKRSKNNIQAPMSKYPPDHGSSSYKQQRSLDLPLYSYNNPRNTQGKDGRYLPELIMSVPQHHAKSKMSPDFQVDSYQRENMLTRQRYYNSCKHIYTCQNEHSSAPHTYTTPDFSIPCCYQTENYLSPLQQYLMEQAKLSGKLTDLGDDKDSYSQSDDDSDGQRDDDDHFADDEGMSRHDSSSLEYLDNYVFFDEQCGDMYYPPVVNPSYPKGKPNHQDPGFKFPKGYEAEDTSSMFPMPDQNQQPGLPSYYEAFLDKSDEHLDYPDLVDETEEFKTEKGDIEKYAEDNLNRHTKGIFRKKFSLQDMLSWSKDPIRKPMITTTDKSLKRDACEVFKLIQTYMLDHKTKSGQTYEAVVLDLATRGWGKPALRDELYIQICRQTTENPKRESLVLGWELMAVCLSFFPPSIKFQPYLEGFIKKHQSSGLDPPDLKISQYALVCGKRLEQISHKGAARSLRKPTVDEIEQSRVQIFRPSMFGNSLDEVMALQRKRYPNYSLPWVQTTLSETVLQLNGAQTEGIFRVPGDIDEINAMKMRIDQWEIVETDDPHVPASLLKQWYRELFEPLIPADYYEECVLYCNDPEASVQIVKNLPELNRLVFSYLIRFLQVFAAEENCAVTKMDAKNLAMVMAPNCLRCTSEDPSTIFENTRKEMAFIQTLIQHLDTTYMEGVI</sequence>
<feature type="region of interest" description="Disordered" evidence="1">
    <location>
        <begin position="227"/>
        <end position="263"/>
    </location>
</feature>
<dbReference type="PROSITE" id="PS50238">
    <property type="entry name" value="RHOGAP"/>
    <property type="match status" value="1"/>
</dbReference>
<dbReference type="FunFam" id="1.10.555.10:FF:000011">
    <property type="entry name" value="Rho GTPase-activating protein 39"/>
    <property type="match status" value="1"/>
</dbReference>
<dbReference type="InterPro" id="IPR000857">
    <property type="entry name" value="MyTH4_dom"/>
</dbReference>
<dbReference type="AlphaFoldDB" id="A0AAV6VUM2"/>